<dbReference type="Proteomes" id="UP001152300">
    <property type="component" value="Unassembled WGS sequence"/>
</dbReference>
<keyword evidence="1" id="KW-0378">Hydrolase</keyword>
<proteinExistence type="predicted"/>
<evidence type="ECO:0000256" key="1">
    <source>
        <dbReference type="ARBA" id="ARBA00022801"/>
    </source>
</evidence>
<gene>
    <name evidence="3" type="ORF">OCU04_008354</name>
</gene>
<dbReference type="Pfam" id="PF02129">
    <property type="entry name" value="Peptidase_S15"/>
    <property type="match status" value="1"/>
</dbReference>
<dbReference type="SUPFAM" id="SSF53474">
    <property type="entry name" value="alpha/beta-Hydrolases"/>
    <property type="match status" value="1"/>
</dbReference>
<feature type="domain" description="Xaa-Pro dipeptidyl-peptidase C-terminal" evidence="2">
    <location>
        <begin position="325"/>
        <end position="587"/>
    </location>
</feature>
<dbReference type="OrthoDB" id="2578740at2759"/>
<dbReference type="InterPro" id="IPR050585">
    <property type="entry name" value="Xaa-Pro_dipeptidyl-ppase/CocE"/>
</dbReference>
<dbReference type="InterPro" id="IPR008979">
    <property type="entry name" value="Galactose-bd-like_sf"/>
</dbReference>
<dbReference type="SMART" id="SM00939">
    <property type="entry name" value="PepX_C"/>
    <property type="match status" value="1"/>
</dbReference>
<dbReference type="Gene3D" id="2.60.120.260">
    <property type="entry name" value="Galactose-binding domain-like"/>
    <property type="match status" value="1"/>
</dbReference>
<dbReference type="Gene3D" id="1.10.3020.20">
    <property type="match status" value="1"/>
</dbReference>
<keyword evidence="4" id="KW-1185">Reference proteome</keyword>
<dbReference type="Pfam" id="PF08530">
    <property type="entry name" value="PepX_C"/>
    <property type="match status" value="1"/>
</dbReference>
<evidence type="ECO:0000313" key="3">
    <source>
        <dbReference type="EMBL" id="KAJ8063111.1"/>
    </source>
</evidence>
<dbReference type="InterPro" id="IPR013736">
    <property type="entry name" value="Xaa-Pro_dipept_C"/>
</dbReference>
<dbReference type="InterPro" id="IPR005674">
    <property type="entry name" value="CocE/Ser_esterase"/>
</dbReference>
<dbReference type="PANTHER" id="PTHR43056">
    <property type="entry name" value="PEPTIDASE S9 PROLYL OLIGOPEPTIDASE"/>
    <property type="match status" value="1"/>
</dbReference>
<dbReference type="PANTHER" id="PTHR43056:SF10">
    <property type="entry name" value="COCE_NOND FAMILY, PUTATIVE (AFU_ORTHOLOGUE AFUA_7G00600)-RELATED"/>
    <property type="match status" value="1"/>
</dbReference>
<dbReference type="Gene3D" id="3.40.50.1820">
    <property type="entry name" value="alpha/beta hydrolase"/>
    <property type="match status" value="1"/>
</dbReference>
<organism evidence="3 4">
    <name type="scientific">Sclerotinia nivalis</name>
    <dbReference type="NCBI Taxonomy" id="352851"/>
    <lineage>
        <taxon>Eukaryota</taxon>
        <taxon>Fungi</taxon>
        <taxon>Dikarya</taxon>
        <taxon>Ascomycota</taxon>
        <taxon>Pezizomycotina</taxon>
        <taxon>Leotiomycetes</taxon>
        <taxon>Helotiales</taxon>
        <taxon>Sclerotiniaceae</taxon>
        <taxon>Sclerotinia</taxon>
    </lineage>
</organism>
<dbReference type="EMBL" id="JAPEIS010000009">
    <property type="protein sequence ID" value="KAJ8063111.1"/>
    <property type="molecule type" value="Genomic_DNA"/>
</dbReference>
<dbReference type="InterPro" id="IPR000383">
    <property type="entry name" value="Xaa-Pro-like_dom"/>
</dbReference>
<dbReference type="SUPFAM" id="SSF49785">
    <property type="entry name" value="Galactose-binding domain-like"/>
    <property type="match status" value="1"/>
</dbReference>
<dbReference type="GO" id="GO:0008239">
    <property type="term" value="F:dipeptidyl-peptidase activity"/>
    <property type="evidence" value="ECO:0007669"/>
    <property type="project" value="InterPro"/>
</dbReference>
<sequence length="596" mass="66588">MPLRIGSIDVLHTSLLPLGLEKANYEGLKPGATTLPKGFKKSSEYRGFNAPTIYERDVTIPLRDGTDLVGDVFRPANATDKVPIILVFSPYGKTGQGHADITISPYRAGVPLNMLSGFQSFEAPDPAVWTAFGYAVVNVDARGIFKSGGEHRWFGTAEGRDGYDTVEYLSQLSWCNGRVALMGNSWLAGSQWFIGAERPPHLTAIMPLEGVSDLYRESLCRGGVPWKPFWHWLGSETLFGENGGEDVIAMIDKHPLMNEYWEDKRGKSHLIQVPAYVLASMSSSLHTVGSTRSYEDIPHAKKWLRIHPTQEWHDLYQEDSTLDFKKFLDFYMKDIQNGWEQTPKVRVSVLRYDRDPIVNVPFSSWPVPEAVYQSLFLQDKGQLSSDTTAAEPIRTVSYQSDVPVLEMDADPGEAEFRISFHETTTLIGASKAILYVSSPDNDDMDVFVQIRKTDKSGKLLRHSNLPIPELRQPADQDKDLVNVLQYTGPTGILRASHRALDPVLSKPHWPAHDHSREERIAPGEIVKLEIGLWVSAIQFEAGEQLVFKVAGHQMILADFPGTRGKFANRNKGRHVLHFGGQYNSHIEVPLITGALG</sequence>
<protein>
    <recommendedName>
        <fullName evidence="2">Xaa-Pro dipeptidyl-peptidase C-terminal domain-containing protein</fullName>
    </recommendedName>
</protein>
<dbReference type="InterPro" id="IPR029058">
    <property type="entry name" value="AB_hydrolase_fold"/>
</dbReference>
<dbReference type="AlphaFoldDB" id="A0A9X0AHX0"/>
<accession>A0A9X0AHX0</accession>
<evidence type="ECO:0000313" key="4">
    <source>
        <dbReference type="Proteomes" id="UP001152300"/>
    </source>
</evidence>
<name>A0A9X0AHX0_9HELO</name>
<comment type="caution">
    <text evidence="3">The sequence shown here is derived from an EMBL/GenBank/DDBJ whole genome shotgun (WGS) entry which is preliminary data.</text>
</comment>
<reference evidence="3" key="1">
    <citation type="submission" date="2022-11" db="EMBL/GenBank/DDBJ databases">
        <title>Genome Resource of Sclerotinia nivalis Strain SnTB1, a Plant Pathogen Isolated from American Ginseng.</title>
        <authorList>
            <person name="Fan S."/>
        </authorList>
    </citation>
    <scope>NUCLEOTIDE SEQUENCE</scope>
    <source>
        <strain evidence="3">SnTB1</strain>
    </source>
</reference>
<evidence type="ECO:0000259" key="2">
    <source>
        <dbReference type="SMART" id="SM00939"/>
    </source>
</evidence>
<dbReference type="NCBIfam" id="TIGR00976">
    <property type="entry name" value="CocE_NonD"/>
    <property type="match status" value="1"/>
</dbReference>